<evidence type="ECO:0000256" key="2">
    <source>
        <dbReference type="SAM" id="Phobius"/>
    </source>
</evidence>
<proteinExistence type="predicted"/>
<dbReference type="EMBL" id="JAVDWV010000003">
    <property type="protein sequence ID" value="MDR7154117.1"/>
    <property type="molecule type" value="Genomic_DNA"/>
</dbReference>
<evidence type="ECO:0000256" key="1">
    <source>
        <dbReference type="SAM" id="MobiDB-lite"/>
    </source>
</evidence>
<gene>
    <name evidence="3" type="ORF">J2W40_000920</name>
</gene>
<feature type="compositionally biased region" description="Basic and acidic residues" evidence="1">
    <location>
        <begin position="98"/>
        <end position="114"/>
    </location>
</feature>
<keyword evidence="2" id="KW-1133">Transmembrane helix</keyword>
<comment type="caution">
    <text evidence="3">The sequence shown here is derived from an EMBL/GenBank/DDBJ whole genome shotgun (WGS) entry which is preliminary data.</text>
</comment>
<name>A0ABU1WYT3_SPHXE</name>
<evidence type="ECO:0000313" key="3">
    <source>
        <dbReference type="EMBL" id="MDR7154117.1"/>
    </source>
</evidence>
<dbReference type="Proteomes" id="UP001267638">
    <property type="component" value="Unassembled WGS sequence"/>
</dbReference>
<keyword evidence="2" id="KW-0472">Membrane</keyword>
<reference evidence="3 4" key="1">
    <citation type="submission" date="2023-07" db="EMBL/GenBank/DDBJ databases">
        <title>Sorghum-associated microbial communities from plants grown in Nebraska, USA.</title>
        <authorList>
            <person name="Schachtman D."/>
        </authorList>
    </citation>
    <scope>NUCLEOTIDE SEQUENCE [LARGE SCALE GENOMIC DNA]</scope>
    <source>
        <strain evidence="3 4">4256</strain>
    </source>
</reference>
<protein>
    <submittedName>
        <fullName evidence="3">Uncharacterized protein</fullName>
    </submittedName>
</protein>
<feature type="region of interest" description="Disordered" evidence="1">
    <location>
        <begin position="93"/>
        <end position="114"/>
    </location>
</feature>
<keyword evidence="4" id="KW-1185">Reference proteome</keyword>
<accession>A0ABU1WYT3</accession>
<feature type="transmembrane region" description="Helical" evidence="2">
    <location>
        <begin position="12"/>
        <end position="33"/>
    </location>
</feature>
<evidence type="ECO:0000313" key="4">
    <source>
        <dbReference type="Proteomes" id="UP001267638"/>
    </source>
</evidence>
<keyword evidence="2" id="KW-0812">Transmembrane</keyword>
<sequence length="114" mass="12853">MGWITHYAEQQAWVVGLVVIASFMMVSIALAAWRSHRISSVSQSSFDELKKRAYDAELALLTGKENARVQMVRNKGLQSPMLQGLDLARGLGEAEEEREAHRQAKLDRIRKGEE</sequence>
<organism evidence="3 4">
    <name type="scientific">Sphingobium xenophagum</name>
    <dbReference type="NCBI Taxonomy" id="121428"/>
    <lineage>
        <taxon>Bacteria</taxon>
        <taxon>Pseudomonadati</taxon>
        <taxon>Pseudomonadota</taxon>
        <taxon>Alphaproteobacteria</taxon>
        <taxon>Sphingomonadales</taxon>
        <taxon>Sphingomonadaceae</taxon>
        <taxon>Sphingobium</taxon>
    </lineage>
</organism>